<dbReference type="AlphaFoldDB" id="A0A423PFV5"/>
<organism evidence="2 3">
    <name type="scientific">Salinisphaera orenii MK-B5</name>
    <dbReference type="NCBI Taxonomy" id="856730"/>
    <lineage>
        <taxon>Bacteria</taxon>
        <taxon>Pseudomonadati</taxon>
        <taxon>Pseudomonadota</taxon>
        <taxon>Gammaproteobacteria</taxon>
        <taxon>Salinisphaerales</taxon>
        <taxon>Salinisphaeraceae</taxon>
        <taxon>Salinisphaera</taxon>
    </lineage>
</organism>
<evidence type="ECO:0000313" key="3">
    <source>
        <dbReference type="Proteomes" id="UP000283993"/>
    </source>
</evidence>
<keyword evidence="1" id="KW-0472">Membrane</keyword>
<sequence>MGHTGTGAAADPRGRGAGHAIGLVFLCVVALGALAGYDKVALIALVACAGMSAGAVLGYRATGSSTAWQALDGVAGGAMIAAACVLLLPAAIELDPPLAGLGVALGLLFGLALHRTCRERAWPPGALGESRLIALTVHSAGAGVVIGMLYGQMPELGLWLGTVIVAHKLPAGYAVARRLRAQGGALAGVALPACAVGVVAVPVATASAVLPPSAAVGAVCQGLAAGVFLHVGLECVALEGPGGAAVESPGWRIWLPVGVGMGLMMALRIAFG</sequence>
<evidence type="ECO:0000256" key="1">
    <source>
        <dbReference type="SAM" id="Phobius"/>
    </source>
</evidence>
<comment type="caution">
    <text evidence="2">The sequence shown here is derived from an EMBL/GenBank/DDBJ whole genome shotgun (WGS) entry which is preliminary data.</text>
</comment>
<feature type="transmembrane region" description="Helical" evidence="1">
    <location>
        <begin position="71"/>
        <end position="92"/>
    </location>
</feature>
<keyword evidence="1" id="KW-0812">Transmembrane</keyword>
<feature type="transmembrane region" description="Helical" evidence="1">
    <location>
        <begin position="16"/>
        <end position="34"/>
    </location>
</feature>
<dbReference type="RefSeq" id="WP_123632104.1">
    <property type="nucleotide sequence ID" value="NZ_AYKH01000042.1"/>
</dbReference>
<feature type="transmembrane region" description="Helical" evidence="1">
    <location>
        <begin position="253"/>
        <end position="271"/>
    </location>
</feature>
<proteinExistence type="predicted"/>
<protein>
    <submittedName>
        <fullName evidence="2">Zinc transporter</fullName>
    </submittedName>
</protein>
<feature type="transmembrane region" description="Helical" evidence="1">
    <location>
        <begin position="129"/>
        <end position="150"/>
    </location>
</feature>
<feature type="transmembrane region" description="Helical" evidence="1">
    <location>
        <begin position="183"/>
        <end position="204"/>
    </location>
</feature>
<accession>A0A423PFV5</accession>
<keyword evidence="3" id="KW-1185">Reference proteome</keyword>
<reference evidence="2 3" key="1">
    <citation type="submission" date="2013-10" db="EMBL/GenBank/DDBJ databases">
        <title>Salinisphaera orenii MK-B5 Genome Sequencing.</title>
        <authorList>
            <person name="Lai Q."/>
            <person name="Li C."/>
            <person name="Shao Z."/>
        </authorList>
    </citation>
    <scope>NUCLEOTIDE SEQUENCE [LARGE SCALE GENOMIC DNA]</scope>
    <source>
        <strain evidence="2 3">MK-B5</strain>
    </source>
</reference>
<keyword evidence="1" id="KW-1133">Transmembrane helix</keyword>
<feature type="transmembrane region" description="Helical" evidence="1">
    <location>
        <begin position="156"/>
        <end position="176"/>
    </location>
</feature>
<gene>
    <name evidence="2" type="ORF">SAOR_14765</name>
</gene>
<feature type="transmembrane region" description="Helical" evidence="1">
    <location>
        <begin position="40"/>
        <end position="59"/>
    </location>
</feature>
<evidence type="ECO:0000313" key="2">
    <source>
        <dbReference type="EMBL" id="ROO24455.1"/>
    </source>
</evidence>
<dbReference type="EMBL" id="AYKH01000042">
    <property type="protein sequence ID" value="ROO24455.1"/>
    <property type="molecule type" value="Genomic_DNA"/>
</dbReference>
<feature type="transmembrane region" description="Helical" evidence="1">
    <location>
        <begin position="98"/>
        <end position="117"/>
    </location>
</feature>
<dbReference type="Proteomes" id="UP000283993">
    <property type="component" value="Unassembled WGS sequence"/>
</dbReference>
<name>A0A423PFV5_9GAMM</name>